<accession>A0A7M5X677</accession>
<dbReference type="Pfam" id="PF12894">
    <property type="entry name" value="ANAPC4_WD40"/>
    <property type="match status" value="1"/>
</dbReference>
<dbReference type="InterPro" id="IPR036322">
    <property type="entry name" value="WD40_repeat_dom_sf"/>
</dbReference>
<dbReference type="OrthoDB" id="10251741at2759"/>
<dbReference type="SUPFAM" id="SSF50978">
    <property type="entry name" value="WD40 repeat-like"/>
    <property type="match status" value="1"/>
</dbReference>
<dbReference type="InterPro" id="IPR001680">
    <property type="entry name" value="WD40_rpt"/>
</dbReference>
<dbReference type="InterPro" id="IPR015943">
    <property type="entry name" value="WD40/YVTN_repeat-like_dom_sf"/>
</dbReference>
<keyword evidence="1" id="KW-0853">WD repeat</keyword>
<dbReference type="PANTHER" id="PTHR47822">
    <property type="entry name" value="CARBOHYDRATE BINDING DOMAIN CONTAINING PROTEIN"/>
    <property type="match status" value="1"/>
</dbReference>
<dbReference type="PROSITE" id="PS50294">
    <property type="entry name" value="WD_REPEATS_REGION"/>
    <property type="match status" value="1"/>
</dbReference>
<keyword evidence="4" id="KW-1185">Reference proteome</keyword>
<evidence type="ECO:0000313" key="3">
    <source>
        <dbReference type="EnsemblMetazoa" id="CLYHEMP018473.1"/>
    </source>
</evidence>
<protein>
    <recommendedName>
        <fullName evidence="2">Anaphase-promoting complex subunit 4-like WD40 domain-containing protein</fullName>
    </recommendedName>
</protein>
<dbReference type="RefSeq" id="XP_066915958.1">
    <property type="nucleotide sequence ID" value="XM_067059857.1"/>
</dbReference>
<dbReference type="EnsemblMetazoa" id="CLYHEMT018473.1">
    <property type="protein sequence ID" value="CLYHEMP018473.1"/>
    <property type="gene ID" value="CLYHEMG018473"/>
</dbReference>
<evidence type="ECO:0000313" key="4">
    <source>
        <dbReference type="Proteomes" id="UP000594262"/>
    </source>
</evidence>
<dbReference type="Gene3D" id="2.130.10.10">
    <property type="entry name" value="YVTN repeat-like/Quinoprotein amine dehydrogenase"/>
    <property type="match status" value="2"/>
</dbReference>
<dbReference type="PROSITE" id="PS50082">
    <property type="entry name" value="WD_REPEATS_2"/>
    <property type="match status" value="1"/>
</dbReference>
<feature type="repeat" description="WD" evidence="1">
    <location>
        <begin position="188"/>
        <end position="230"/>
    </location>
</feature>
<evidence type="ECO:0000256" key="1">
    <source>
        <dbReference type="PROSITE-ProRule" id="PRU00221"/>
    </source>
</evidence>
<reference evidence="3" key="1">
    <citation type="submission" date="2021-01" db="UniProtKB">
        <authorList>
            <consortium name="EnsemblMetazoa"/>
        </authorList>
    </citation>
    <scope>IDENTIFICATION</scope>
</reference>
<proteinExistence type="predicted"/>
<dbReference type="SMART" id="SM00320">
    <property type="entry name" value="WD40"/>
    <property type="match status" value="5"/>
</dbReference>
<dbReference type="Pfam" id="PF00400">
    <property type="entry name" value="WD40"/>
    <property type="match status" value="2"/>
</dbReference>
<dbReference type="Proteomes" id="UP000594262">
    <property type="component" value="Unplaced"/>
</dbReference>
<feature type="domain" description="Anaphase-promoting complex subunit 4-like WD40" evidence="2">
    <location>
        <begin position="49"/>
        <end position="102"/>
    </location>
</feature>
<dbReference type="InterPro" id="IPR024977">
    <property type="entry name" value="Apc4-like_WD40_dom"/>
</dbReference>
<sequence length="357" mass="39694">MVDVAVSPTADERPSLLRKRVTQQNMADKAGYRLEGNLKFLNMLGFEAEAMCCRFNSAGKLLAVGLANGAIKIFSMESKSITYSIPSPASNNKLPVTSVRWKPAGKDVQQYGNIILAAYASGECRRWHVTTGKCLHISKEDAQLLACSYSSTGDHSIVSGSDGKIYLYDEETGNQIHVMEPSTNTEVMDGHVMRVFSVQYNPSDDHTFISGGWDGTIQWWDTRVSNKYSIRKISGPHICGESLDIEPSTMMIVAASWRKQKNLQIFDYGSGKEIKLIPEDYTKSMLYCAQWKDRDSLICGGSHSNMLRLVDYASSQTTGRVLNIPGAVYSMDHNRHGNNPIIAFCTEKNLFMVQDTL</sequence>
<organism evidence="3 4">
    <name type="scientific">Clytia hemisphaerica</name>
    <dbReference type="NCBI Taxonomy" id="252671"/>
    <lineage>
        <taxon>Eukaryota</taxon>
        <taxon>Metazoa</taxon>
        <taxon>Cnidaria</taxon>
        <taxon>Hydrozoa</taxon>
        <taxon>Hydroidolina</taxon>
        <taxon>Leptothecata</taxon>
        <taxon>Obeliida</taxon>
        <taxon>Clytiidae</taxon>
        <taxon>Clytia</taxon>
    </lineage>
</organism>
<evidence type="ECO:0000259" key="2">
    <source>
        <dbReference type="Pfam" id="PF12894"/>
    </source>
</evidence>
<dbReference type="EnsemblMetazoa" id="CLYHEMT018473.2">
    <property type="protein sequence ID" value="CLYHEMP018473.2"/>
    <property type="gene ID" value="CLYHEMG018473"/>
</dbReference>
<dbReference type="AlphaFoldDB" id="A0A7M5X677"/>
<dbReference type="GeneID" id="136803107"/>
<dbReference type="PANTHER" id="PTHR47822:SF2">
    <property type="entry name" value="F-BOX AND WD-40 DOMAIN PROTEIN 7"/>
    <property type="match status" value="1"/>
</dbReference>
<name>A0A7M5X677_9CNID</name>